<dbReference type="InterPro" id="IPR004345">
    <property type="entry name" value="TB2_DP1_HVA22"/>
</dbReference>
<protein>
    <recommendedName>
        <fullName evidence="1">Protein YOP1</fullName>
    </recommendedName>
</protein>
<reference evidence="3" key="1">
    <citation type="journal article" date="2020" name="Stud. Mycol.">
        <title>101 Dothideomycetes genomes: a test case for predicting lifestyles and emergence of pathogens.</title>
        <authorList>
            <person name="Haridas S."/>
            <person name="Albert R."/>
            <person name="Binder M."/>
            <person name="Bloem J."/>
            <person name="Labutti K."/>
            <person name="Salamov A."/>
            <person name="Andreopoulos B."/>
            <person name="Baker S."/>
            <person name="Barry K."/>
            <person name="Bills G."/>
            <person name="Bluhm B."/>
            <person name="Cannon C."/>
            <person name="Castanera R."/>
            <person name="Culley D."/>
            <person name="Daum C."/>
            <person name="Ezra D."/>
            <person name="Gonzalez J."/>
            <person name="Henrissat B."/>
            <person name="Kuo A."/>
            <person name="Liang C."/>
            <person name="Lipzen A."/>
            <person name="Lutzoni F."/>
            <person name="Magnuson J."/>
            <person name="Mondo S."/>
            <person name="Nolan M."/>
            <person name="Ohm R."/>
            <person name="Pangilinan J."/>
            <person name="Park H.-J."/>
            <person name="Ramirez L."/>
            <person name="Alfaro M."/>
            <person name="Sun H."/>
            <person name="Tritt A."/>
            <person name="Yoshinaga Y."/>
            <person name="Zwiers L.-H."/>
            <person name="Turgeon B."/>
            <person name="Goodwin S."/>
            <person name="Spatafora J."/>
            <person name="Crous P."/>
            <person name="Grigoriev I."/>
        </authorList>
    </citation>
    <scope>NUCLEOTIDE SEQUENCE</scope>
    <source>
        <strain evidence="3">CBS 113389</strain>
    </source>
</reference>
<dbReference type="PANTHER" id="PTHR12300">
    <property type="entry name" value="HVA22-LIKE PROTEINS"/>
    <property type="match status" value="1"/>
</dbReference>
<dbReference type="Pfam" id="PF03134">
    <property type="entry name" value="TB2_DP1_HVA22"/>
    <property type="match status" value="1"/>
</dbReference>
<feature type="compositionally biased region" description="Low complexity" evidence="2">
    <location>
        <begin position="249"/>
        <end position="265"/>
    </location>
</feature>
<proteinExistence type="inferred from homology"/>
<sequence>MFSFIADFLTSVTSILFPVFASYKALRTSDPAVLTPWLIYWTILSLFLLVESQLYFILSYIPFYAWIRFGAHLYLVLPGKQGSVYLYKQYLEPFLEEHERQIDRMISEGHEKAKAAGLDAVKKVIEYVRVQVLGLQPKQASPAPSRNVSYSTYLMDRFAMPSARQGLAAAGTSDIFGLIGKALQQTTYPDSTTREAKVEDLTQSGNLIPPNLAGAERADFISTQRERLRTLLQAFDYEAYRTADHAATSSIRPPRSSMPRQPSGRKSYPYPDDNAPMHKSRSESEFEDLAYEAMPDPDDYVVKSPTGPSSPSEKGKQKAAAGGGGWGTWIWGNGEKNSVVEPKKKH</sequence>
<comment type="caution">
    <text evidence="1">Lacks conserved residue(s) required for the propagation of feature annotation.</text>
</comment>
<name>A0A6A6Q6I6_9PEZI</name>
<evidence type="ECO:0000313" key="3">
    <source>
        <dbReference type="EMBL" id="KAF2487925.1"/>
    </source>
</evidence>
<dbReference type="PANTHER" id="PTHR12300:SF177">
    <property type="entry name" value="PROTEIN YOP1"/>
    <property type="match status" value="1"/>
</dbReference>
<feature type="transmembrane region" description="Helical" evidence="1">
    <location>
        <begin position="37"/>
        <end position="58"/>
    </location>
</feature>
<keyword evidence="1" id="KW-0812">Transmembrane</keyword>
<evidence type="ECO:0000256" key="2">
    <source>
        <dbReference type="SAM" id="MobiDB-lite"/>
    </source>
</evidence>
<comment type="similarity">
    <text evidence="1">Belongs to the DP1 family.</text>
</comment>
<dbReference type="RefSeq" id="XP_033594494.1">
    <property type="nucleotide sequence ID" value="XM_033736459.1"/>
</dbReference>
<keyword evidence="4" id="KW-1185">Reference proteome</keyword>
<organism evidence="3 4">
    <name type="scientific">Neohortaea acidophila</name>
    <dbReference type="NCBI Taxonomy" id="245834"/>
    <lineage>
        <taxon>Eukaryota</taxon>
        <taxon>Fungi</taxon>
        <taxon>Dikarya</taxon>
        <taxon>Ascomycota</taxon>
        <taxon>Pezizomycotina</taxon>
        <taxon>Dothideomycetes</taxon>
        <taxon>Dothideomycetidae</taxon>
        <taxon>Mycosphaerellales</taxon>
        <taxon>Teratosphaeriaceae</taxon>
        <taxon>Neohortaea</taxon>
    </lineage>
</organism>
<keyword evidence="1" id="KW-0472">Membrane</keyword>
<accession>A0A6A6Q6I6</accession>
<evidence type="ECO:0000313" key="4">
    <source>
        <dbReference type="Proteomes" id="UP000799767"/>
    </source>
</evidence>
<dbReference type="GO" id="GO:0016020">
    <property type="term" value="C:membrane"/>
    <property type="evidence" value="ECO:0007669"/>
    <property type="project" value="UniProtKB-SubCell"/>
</dbReference>
<keyword evidence="1" id="KW-1133">Transmembrane helix</keyword>
<dbReference type="OrthoDB" id="434647at2759"/>
<dbReference type="EMBL" id="MU001631">
    <property type="protein sequence ID" value="KAF2487925.1"/>
    <property type="molecule type" value="Genomic_DNA"/>
</dbReference>
<feature type="region of interest" description="Disordered" evidence="2">
    <location>
        <begin position="244"/>
        <end position="346"/>
    </location>
</feature>
<gene>
    <name evidence="3" type="ORF">BDY17DRAFT_320435</name>
</gene>
<dbReference type="GeneID" id="54477461"/>
<dbReference type="Proteomes" id="UP000799767">
    <property type="component" value="Unassembled WGS sequence"/>
</dbReference>
<feature type="compositionally biased region" description="Acidic residues" evidence="2">
    <location>
        <begin position="285"/>
        <end position="299"/>
    </location>
</feature>
<comment type="subcellular location">
    <subcellularLocation>
        <location evidence="1">Membrane</location>
        <topology evidence="1">Multi-pass membrane protein</topology>
    </subcellularLocation>
</comment>
<dbReference type="AlphaFoldDB" id="A0A6A6Q6I6"/>
<evidence type="ECO:0000256" key="1">
    <source>
        <dbReference type="RuleBase" id="RU362006"/>
    </source>
</evidence>